<dbReference type="InterPro" id="IPR000551">
    <property type="entry name" value="MerR-type_HTH_dom"/>
</dbReference>
<dbReference type="CDD" id="cd01110">
    <property type="entry name" value="HTH_SoxR"/>
    <property type="match status" value="1"/>
</dbReference>
<dbReference type="SMART" id="SM00422">
    <property type="entry name" value="HTH_MERR"/>
    <property type="match status" value="1"/>
</dbReference>
<evidence type="ECO:0000256" key="4">
    <source>
        <dbReference type="ARBA" id="ARBA00023014"/>
    </source>
</evidence>
<evidence type="ECO:0000313" key="10">
    <source>
        <dbReference type="Proteomes" id="UP000681131"/>
    </source>
</evidence>
<sequence length="145" mass="16739">MKKNLSVGEVAERCNIKVSTVHHYENKGLIHGWRNSGNQRRFSRDVLRRISIIKAAQKVGIKLDDIKASFSHLPKKQTPDESDWQRLSMVWKKDLNEKIDYLTKLRDNLSSCIGCGCLSLDRCPLYNKDDKFGKIAKGADIFYRK</sequence>
<dbReference type="RefSeq" id="WP_112870692.1">
    <property type="nucleotide sequence ID" value="NZ_CP021781.1"/>
</dbReference>
<dbReference type="InterPro" id="IPR009061">
    <property type="entry name" value="DNA-bd_dom_put_sf"/>
</dbReference>
<dbReference type="GO" id="GO:0003677">
    <property type="term" value="F:DNA binding"/>
    <property type="evidence" value="ECO:0007669"/>
    <property type="project" value="UniProtKB-KW"/>
</dbReference>
<protein>
    <recommendedName>
        <fullName evidence="1">Redox-sensitive transcriptional activator SoxR</fullName>
    </recommendedName>
</protein>
<dbReference type="EMBL" id="CP043424">
    <property type="protein sequence ID" value="QIW12762.1"/>
    <property type="molecule type" value="Genomic_DNA"/>
</dbReference>
<reference evidence="7 9" key="1">
    <citation type="submission" date="2017-06" db="EMBL/GenBank/DDBJ databases">
        <title>Complete genome of Francisella adeliensis.</title>
        <authorList>
            <person name="Vallesi A."/>
            <person name="Sjodin A."/>
        </authorList>
    </citation>
    <scope>NUCLEOTIDE SEQUENCE [LARGE SCALE GENOMIC DNA]</scope>
    <source>
        <strain evidence="7 9">FDC440</strain>
    </source>
</reference>
<evidence type="ECO:0000256" key="5">
    <source>
        <dbReference type="ARBA" id="ARBA00023125"/>
    </source>
</evidence>
<keyword evidence="3" id="KW-0408">Iron</keyword>
<reference evidence="8 10" key="2">
    <citation type="submission" date="2019-08" db="EMBL/GenBank/DDBJ databases">
        <title>Complete genome sequences of Francisella adeliensis (FSC1325 and FSC1326).</title>
        <authorList>
            <person name="Ohrman C."/>
            <person name="Uneklint I."/>
            <person name="Vallesi A."/>
            <person name="Karlsson L."/>
            <person name="Sjodin A."/>
        </authorList>
    </citation>
    <scope>NUCLEOTIDE SEQUENCE [LARGE SCALE GENOMIC DNA]</scope>
    <source>
        <strain evidence="8 10">FSC1325</strain>
    </source>
</reference>
<evidence type="ECO:0000256" key="2">
    <source>
        <dbReference type="ARBA" id="ARBA00022714"/>
    </source>
</evidence>
<evidence type="ECO:0000313" key="9">
    <source>
        <dbReference type="Proteomes" id="UP000251120"/>
    </source>
</evidence>
<keyword evidence="5" id="KW-0238">DNA-binding</keyword>
<dbReference type="Pfam" id="PF13411">
    <property type="entry name" value="MerR_1"/>
    <property type="match status" value="1"/>
</dbReference>
<dbReference type="GO" id="GO:0051537">
    <property type="term" value="F:2 iron, 2 sulfur cluster binding"/>
    <property type="evidence" value="ECO:0007669"/>
    <property type="project" value="UniProtKB-KW"/>
</dbReference>
<dbReference type="AlphaFoldDB" id="A0A2Z4Y1X6"/>
<proteinExistence type="predicted"/>
<dbReference type="PROSITE" id="PS50937">
    <property type="entry name" value="HTH_MERR_2"/>
    <property type="match status" value="1"/>
</dbReference>
<dbReference type="InterPro" id="IPR010211">
    <property type="entry name" value="Redox-sen_tscrpt-act_SoxR"/>
</dbReference>
<keyword evidence="4" id="KW-0411">Iron-sulfur</keyword>
<dbReference type="SUPFAM" id="SSF46955">
    <property type="entry name" value="Putative DNA-binding domain"/>
    <property type="match status" value="1"/>
</dbReference>
<dbReference type="Gene3D" id="1.10.1660.10">
    <property type="match status" value="1"/>
</dbReference>
<dbReference type="EMBL" id="CP021781">
    <property type="protein sequence ID" value="AXA34515.1"/>
    <property type="molecule type" value="Genomic_DNA"/>
</dbReference>
<evidence type="ECO:0000313" key="7">
    <source>
        <dbReference type="EMBL" id="AXA34515.1"/>
    </source>
</evidence>
<dbReference type="OrthoDB" id="9802944at2"/>
<organism evidence="7 9">
    <name type="scientific">Francisella adeliensis</name>
    <dbReference type="NCBI Taxonomy" id="2007306"/>
    <lineage>
        <taxon>Bacteria</taxon>
        <taxon>Pseudomonadati</taxon>
        <taxon>Pseudomonadota</taxon>
        <taxon>Gammaproteobacteria</taxon>
        <taxon>Thiotrichales</taxon>
        <taxon>Francisellaceae</taxon>
        <taxon>Francisella</taxon>
    </lineage>
</organism>
<evidence type="ECO:0000256" key="3">
    <source>
        <dbReference type="ARBA" id="ARBA00023004"/>
    </source>
</evidence>
<dbReference type="GO" id="GO:0006979">
    <property type="term" value="P:response to oxidative stress"/>
    <property type="evidence" value="ECO:0007669"/>
    <property type="project" value="InterPro"/>
</dbReference>
<evidence type="ECO:0000313" key="8">
    <source>
        <dbReference type="EMBL" id="QIW12762.1"/>
    </source>
</evidence>
<dbReference type="KEGG" id="fad:CDH04_08955"/>
<gene>
    <name evidence="7" type="primary">soxR</name>
    <name evidence="7" type="ORF">CDH04_08955</name>
    <name evidence="8" type="ORF">FZC43_08960</name>
</gene>
<dbReference type="PRINTS" id="PR00040">
    <property type="entry name" value="HTHMERR"/>
</dbReference>
<keyword evidence="2" id="KW-0001">2Fe-2S</keyword>
<name>A0A2Z4Y1X6_9GAMM</name>
<dbReference type="PROSITE" id="PS00552">
    <property type="entry name" value="HTH_MERR_1"/>
    <property type="match status" value="1"/>
</dbReference>
<evidence type="ECO:0000256" key="1">
    <source>
        <dbReference type="ARBA" id="ARBA00014474"/>
    </source>
</evidence>
<dbReference type="Proteomes" id="UP000681131">
    <property type="component" value="Chromosome"/>
</dbReference>
<dbReference type="GO" id="GO:0003700">
    <property type="term" value="F:DNA-binding transcription factor activity"/>
    <property type="evidence" value="ECO:0007669"/>
    <property type="project" value="InterPro"/>
</dbReference>
<accession>A0A2Z4Y1X6</accession>
<dbReference type="Proteomes" id="UP000251120">
    <property type="component" value="Chromosome"/>
</dbReference>
<evidence type="ECO:0000259" key="6">
    <source>
        <dbReference type="PROSITE" id="PS50937"/>
    </source>
</evidence>
<feature type="domain" description="HTH merR-type" evidence="6">
    <location>
        <begin position="4"/>
        <end position="72"/>
    </location>
</feature>
<keyword evidence="10" id="KW-1185">Reference proteome</keyword>
<dbReference type="PANTHER" id="PTHR30204">
    <property type="entry name" value="REDOX-CYCLING DRUG-SENSING TRANSCRIPTIONAL ACTIVATOR SOXR"/>
    <property type="match status" value="1"/>
</dbReference>
<dbReference type="InterPro" id="IPR047057">
    <property type="entry name" value="MerR_fam"/>
</dbReference>
<keyword evidence="2" id="KW-0479">Metal-binding</keyword>
<dbReference type="PANTHER" id="PTHR30204:SF0">
    <property type="entry name" value="REDOX-SENSITIVE TRANSCRIPTIONAL ACTIVATOR SOXR"/>
    <property type="match status" value="1"/>
</dbReference>
<dbReference type="NCBIfam" id="TIGR01950">
    <property type="entry name" value="SoxR"/>
    <property type="match status" value="1"/>
</dbReference>